<dbReference type="PANTHER" id="PTHR42698:SF1">
    <property type="entry name" value="GTPASE ERA, MITOCHONDRIAL"/>
    <property type="match status" value="1"/>
</dbReference>
<dbReference type="STRING" id="1797197.A2Y75_00085"/>
<dbReference type="Proteomes" id="UP000177876">
    <property type="component" value="Unassembled WGS sequence"/>
</dbReference>
<dbReference type="GO" id="GO:0005829">
    <property type="term" value="C:cytosol"/>
    <property type="evidence" value="ECO:0007669"/>
    <property type="project" value="TreeGrafter"/>
</dbReference>
<evidence type="ECO:0000256" key="1">
    <source>
        <dbReference type="ARBA" id="ARBA00007921"/>
    </source>
</evidence>
<dbReference type="InterPro" id="IPR004044">
    <property type="entry name" value="KH_dom_type_2"/>
</dbReference>
<comment type="subcellular location">
    <subcellularLocation>
        <location evidence="6">Cytoplasm</location>
    </subcellularLocation>
    <subcellularLocation>
        <location evidence="6">Cell membrane</location>
        <topology evidence="6">Peripheral membrane protein</topology>
    </subcellularLocation>
</comment>
<evidence type="ECO:0000256" key="5">
    <source>
        <dbReference type="ARBA" id="ARBA00023134"/>
    </source>
</evidence>
<evidence type="ECO:0000256" key="6">
    <source>
        <dbReference type="HAMAP-Rule" id="MF_00367"/>
    </source>
</evidence>
<dbReference type="GO" id="GO:0070181">
    <property type="term" value="F:small ribosomal subunit rRNA binding"/>
    <property type="evidence" value="ECO:0007669"/>
    <property type="project" value="UniProtKB-UniRule"/>
</dbReference>
<dbReference type="GO" id="GO:0005525">
    <property type="term" value="F:GTP binding"/>
    <property type="evidence" value="ECO:0007669"/>
    <property type="project" value="UniProtKB-UniRule"/>
</dbReference>
<feature type="region of interest" description="G2" evidence="7">
    <location>
        <begin position="42"/>
        <end position="46"/>
    </location>
</feature>
<accession>A0A1F2WPX9</accession>
<keyword evidence="6" id="KW-0699">rRNA-binding</keyword>
<evidence type="ECO:0000313" key="12">
    <source>
        <dbReference type="Proteomes" id="UP000177876"/>
    </source>
</evidence>
<dbReference type="FunFam" id="3.40.50.300:FF:000094">
    <property type="entry name" value="GTPase Era"/>
    <property type="match status" value="1"/>
</dbReference>
<keyword evidence="4 6" id="KW-0694">RNA-binding</keyword>
<dbReference type="HAMAP" id="MF_00367">
    <property type="entry name" value="GTPase_Era"/>
    <property type="match status" value="1"/>
</dbReference>
<dbReference type="AlphaFoldDB" id="A0A1F2WPX9"/>
<name>A0A1F2WPX9_9ACTN</name>
<dbReference type="FunFam" id="3.30.300.20:FF:000003">
    <property type="entry name" value="GTPase Era"/>
    <property type="match status" value="1"/>
</dbReference>
<feature type="region of interest" description="G1" evidence="7">
    <location>
        <begin position="16"/>
        <end position="23"/>
    </location>
</feature>
<evidence type="ECO:0000256" key="2">
    <source>
        <dbReference type="ARBA" id="ARBA00020484"/>
    </source>
</evidence>
<keyword evidence="3 6" id="KW-0547">Nucleotide-binding</keyword>
<dbReference type="GO" id="GO:0000028">
    <property type="term" value="P:ribosomal small subunit assembly"/>
    <property type="evidence" value="ECO:0007669"/>
    <property type="project" value="TreeGrafter"/>
</dbReference>
<keyword evidence="6" id="KW-0963">Cytoplasm</keyword>
<dbReference type="SUPFAM" id="SSF54814">
    <property type="entry name" value="Prokaryotic type KH domain (KH-domain type II)"/>
    <property type="match status" value="1"/>
</dbReference>
<dbReference type="InterPro" id="IPR009019">
    <property type="entry name" value="KH_sf_prok-type"/>
</dbReference>
<dbReference type="SUPFAM" id="SSF52540">
    <property type="entry name" value="P-loop containing nucleoside triphosphate hydrolases"/>
    <property type="match status" value="1"/>
</dbReference>
<gene>
    <name evidence="6" type="primary">era</name>
    <name evidence="11" type="ORF">A2Y75_00085</name>
</gene>
<feature type="binding site" evidence="6">
    <location>
        <begin position="63"/>
        <end position="67"/>
    </location>
    <ligand>
        <name>GTP</name>
        <dbReference type="ChEBI" id="CHEBI:37565"/>
    </ligand>
</feature>
<proteinExistence type="inferred from homology"/>
<evidence type="ECO:0000256" key="3">
    <source>
        <dbReference type="ARBA" id="ARBA00022741"/>
    </source>
</evidence>
<feature type="binding site" evidence="6">
    <location>
        <begin position="125"/>
        <end position="128"/>
    </location>
    <ligand>
        <name>GTP</name>
        <dbReference type="ChEBI" id="CHEBI:37565"/>
    </ligand>
</feature>
<evidence type="ECO:0000313" key="11">
    <source>
        <dbReference type="EMBL" id="OFW58927.1"/>
    </source>
</evidence>
<dbReference type="Gene3D" id="3.30.300.20">
    <property type="match status" value="1"/>
</dbReference>
<dbReference type="NCBIfam" id="TIGR00436">
    <property type="entry name" value="era"/>
    <property type="match status" value="1"/>
</dbReference>
<evidence type="ECO:0000256" key="4">
    <source>
        <dbReference type="ARBA" id="ARBA00022884"/>
    </source>
</evidence>
<keyword evidence="6" id="KW-0690">Ribosome biogenesis</keyword>
<evidence type="ECO:0000259" key="10">
    <source>
        <dbReference type="PROSITE" id="PS51713"/>
    </source>
</evidence>
<dbReference type="CDD" id="cd04163">
    <property type="entry name" value="Era"/>
    <property type="match status" value="1"/>
</dbReference>
<dbReference type="PROSITE" id="PS51713">
    <property type="entry name" value="G_ERA"/>
    <property type="match status" value="1"/>
</dbReference>
<keyword evidence="6" id="KW-0472">Membrane</keyword>
<sequence length="298" mass="33622">METGDDYKSGFVGIIGRPNVGKSTLLNNLLHRKLAIISEKPQTTRNKIRAILTRDDAQMIFVDTPGFHKAKNALGERLNKAVRETLDEVDVTVFILDGTKTVGKGDLFIAKELAELETPAIAVLNKIDRLTGDQVEAEKKVVQNLGEFSDVIEISAKTSENVHALIERIVELLPHGPRYYPEDMVMEQPESFIIGELIREKVLQLTREEVPHSVAVVVDDMEKREDKDLVDIEASIYVERDSQKGIIIGKGGKMLKEIGSRARQEIEPLLGDQVFLRLQVRVEKDWSKRPEMLKRLGY</sequence>
<dbReference type="InterPro" id="IPR005662">
    <property type="entry name" value="GTPase_Era-like"/>
</dbReference>
<dbReference type="PROSITE" id="PS50823">
    <property type="entry name" value="KH_TYPE_2"/>
    <property type="match status" value="1"/>
</dbReference>
<feature type="domain" description="KH type-2" evidence="9">
    <location>
        <begin position="206"/>
        <end position="284"/>
    </location>
</feature>
<dbReference type="EMBL" id="MELK01000019">
    <property type="protein sequence ID" value="OFW58927.1"/>
    <property type="molecule type" value="Genomic_DNA"/>
</dbReference>
<dbReference type="InterPro" id="IPR005225">
    <property type="entry name" value="Small_GTP-bd"/>
</dbReference>
<feature type="region of interest" description="G5" evidence="7">
    <location>
        <begin position="154"/>
        <end position="156"/>
    </location>
</feature>
<dbReference type="GO" id="GO:0003924">
    <property type="term" value="F:GTPase activity"/>
    <property type="evidence" value="ECO:0007669"/>
    <property type="project" value="UniProtKB-UniRule"/>
</dbReference>
<keyword evidence="6" id="KW-1003">Cell membrane</keyword>
<dbReference type="GO" id="GO:0043024">
    <property type="term" value="F:ribosomal small subunit binding"/>
    <property type="evidence" value="ECO:0007669"/>
    <property type="project" value="TreeGrafter"/>
</dbReference>
<evidence type="ECO:0000256" key="8">
    <source>
        <dbReference type="RuleBase" id="RU003761"/>
    </source>
</evidence>
<dbReference type="PANTHER" id="PTHR42698">
    <property type="entry name" value="GTPASE ERA"/>
    <property type="match status" value="1"/>
</dbReference>
<keyword evidence="5 6" id="KW-0342">GTP-binding</keyword>
<dbReference type="GO" id="GO:0005886">
    <property type="term" value="C:plasma membrane"/>
    <property type="evidence" value="ECO:0007669"/>
    <property type="project" value="UniProtKB-SubCell"/>
</dbReference>
<dbReference type="Pfam" id="PF07650">
    <property type="entry name" value="KH_2"/>
    <property type="match status" value="1"/>
</dbReference>
<dbReference type="NCBIfam" id="TIGR00231">
    <property type="entry name" value="small_GTP"/>
    <property type="match status" value="1"/>
</dbReference>
<comment type="subunit">
    <text evidence="6">Monomer.</text>
</comment>
<dbReference type="NCBIfam" id="NF000908">
    <property type="entry name" value="PRK00089.1"/>
    <property type="match status" value="1"/>
</dbReference>
<dbReference type="Gene3D" id="3.40.50.300">
    <property type="entry name" value="P-loop containing nucleotide triphosphate hydrolases"/>
    <property type="match status" value="1"/>
</dbReference>
<dbReference type="PRINTS" id="PR00326">
    <property type="entry name" value="GTP1OBG"/>
</dbReference>
<evidence type="ECO:0000256" key="7">
    <source>
        <dbReference type="PROSITE-ProRule" id="PRU01050"/>
    </source>
</evidence>
<dbReference type="InterPro" id="IPR006073">
    <property type="entry name" value="GTP-bd"/>
</dbReference>
<feature type="region of interest" description="G3" evidence="7">
    <location>
        <begin position="63"/>
        <end position="66"/>
    </location>
</feature>
<reference evidence="11 12" key="1">
    <citation type="journal article" date="2016" name="Nat. Commun.">
        <title>Thousands of microbial genomes shed light on interconnected biogeochemical processes in an aquifer system.</title>
        <authorList>
            <person name="Anantharaman K."/>
            <person name="Brown C.T."/>
            <person name="Hug L.A."/>
            <person name="Sharon I."/>
            <person name="Castelle C.J."/>
            <person name="Probst A.J."/>
            <person name="Thomas B.C."/>
            <person name="Singh A."/>
            <person name="Wilkins M.J."/>
            <person name="Karaoz U."/>
            <person name="Brodie E.L."/>
            <person name="Williams K.H."/>
            <person name="Hubbard S.S."/>
            <person name="Banfield J.F."/>
        </authorList>
    </citation>
    <scope>NUCLEOTIDE SEQUENCE [LARGE SCALE GENOMIC DNA]</scope>
</reference>
<feature type="region of interest" description="G4" evidence="7">
    <location>
        <begin position="125"/>
        <end position="128"/>
    </location>
</feature>
<feature type="binding site" evidence="6">
    <location>
        <begin position="16"/>
        <end position="23"/>
    </location>
    <ligand>
        <name>GTP</name>
        <dbReference type="ChEBI" id="CHEBI:37565"/>
    </ligand>
</feature>
<comment type="similarity">
    <text evidence="1 6 7 8">Belongs to the TRAFAC class TrmE-Era-EngA-EngB-Septin-like GTPase superfamily. Era GTPase family.</text>
</comment>
<dbReference type="CDD" id="cd22534">
    <property type="entry name" value="KH-II_Era"/>
    <property type="match status" value="1"/>
</dbReference>
<protein>
    <recommendedName>
        <fullName evidence="2 6">GTPase Era</fullName>
    </recommendedName>
</protein>
<dbReference type="Pfam" id="PF01926">
    <property type="entry name" value="MMR_HSR1"/>
    <property type="match status" value="1"/>
</dbReference>
<dbReference type="InterPro" id="IPR027417">
    <property type="entry name" value="P-loop_NTPase"/>
</dbReference>
<dbReference type="InterPro" id="IPR015946">
    <property type="entry name" value="KH_dom-like_a/b"/>
</dbReference>
<comment type="caution">
    <text evidence="11">The sequence shown here is derived from an EMBL/GenBank/DDBJ whole genome shotgun (WGS) entry which is preliminary data.</text>
</comment>
<organism evidence="11 12">
    <name type="scientific">Candidatus Solincola sediminis</name>
    <dbReference type="NCBI Taxonomy" id="1797199"/>
    <lineage>
        <taxon>Bacteria</taxon>
        <taxon>Bacillati</taxon>
        <taxon>Actinomycetota</taxon>
        <taxon>Candidatus Geothermincolia</taxon>
        <taxon>Candidatus Geothermincolales</taxon>
        <taxon>Candidatus Geothermincolaceae</taxon>
        <taxon>Candidatus Solincola</taxon>
    </lineage>
</organism>
<dbReference type="InterPro" id="IPR030388">
    <property type="entry name" value="G_ERA_dom"/>
</dbReference>
<comment type="function">
    <text evidence="6">An essential GTPase that binds both GDP and GTP, with rapid nucleotide exchange. Plays a role in 16S rRNA processing and 30S ribosomal subunit biogenesis and possibly also in cell cycle regulation and energy metabolism.</text>
</comment>
<evidence type="ECO:0000259" key="9">
    <source>
        <dbReference type="PROSITE" id="PS50823"/>
    </source>
</evidence>
<feature type="domain" description="Era-type G" evidence="10">
    <location>
        <begin position="8"/>
        <end position="175"/>
    </location>
</feature>